<dbReference type="RefSeq" id="WP_218862894.1">
    <property type="nucleotide sequence ID" value="NZ_JACBYW010000005.1"/>
</dbReference>
<reference evidence="3 4" key="1">
    <citation type="submission" date="2020-07" db="EMBL/GenBank/DDBJ databases">
        <title>Genomic Encyclopedia of Type Strains, Phase III (KMG-III): the genomes of soil and plant-associated and newly described type strains.</title>
        <authorList>
            <person name="Whitman W."/>
        </authorList>
    </citation>
    <scope>NUCLEOTIDE SEQUENCE [LARGE SCALE GENOMIC DNA]</scope>
    <source>
        <strain evidence="3 4">CECT 8576</strain>
    </source>
</reference>
<dbReference type="InterPro" id="IPR002104">
    <property type="entry name" value="Integrase_catalytic"/>
</dbReference>
<dbReference type="PROSITE" id="PS51898">
    <property type="entry name" value="TYR_RECOMBINASE"/>
    <property type="match status" value="1"/>
</dbReference>
<feature type="domain" description="Tyr recombinase" evidence="2">
    <location>
        <begin position="1"/>
        <end position="107"/>
    </location>
</feature>
<protein>
    <submittedName>
        <fullName evidence="3">Integrase</fullName>
    </submittedName>
</protein>
<accession>A0A852Z7L9</accession>
<gene>
    <name evidence="3" type="ORF">FHR84_002894</name>
</gene>
<dbReference type="EMBL" id="JACBYW010000005">
    <property type="protein sequence ID" value="NYH79556.1"/>
    <property type="molecule type" value="Genomic_DNA"/>
</dbReference>
<dbReference type="Proteomes" id="UP000548304">
    <property type="component" value="Unassembled WGS sequence"/>
</dbReference>
<evidence type="ECO:0000313" key="4">
    <source>
        <dbReference type="Proteomes" id="UP000548304"/>
    </source>
</evidence>
<organism evidence="3 4">
    <name type="scientific">Actinopolyspora biskrensis</name>
    <dbReference type="NCBI Taxonomy" id="1470178"/>
    <lineage>
        <taxon>Bacteria</taxon>
        <taxon>Bacillati</taxon>
        <taxon>Actinomycetota</taxon>
        <taxon>Actinomycetes</taxon>
        <taxon>Actinopolysporales</taxon>
        <taxon>Actinopolysporaceae</taxon>
        <taxon>Actinopolyspora</taxon>
    </lineage>
</organism>
<dbReference type="GO" id="GO:0015074">
    <property type="term" value="P:DNA integration"/>
    <property type="evidence" value="ECO:0007669"/>
    <property type="project" value="InterPro"/>
</dbReference>
<dbReference type="GO" id="GO:0006310">
    <property type="term" value="P:DNA recombination"/>
    <property type="evidence" value="ECO:0007669"/>
    <property type="project" value="UniProtKB-KW"/>
</dbReference>
<dbReference type="GO" id="GO:0003677">
    <property type="term" value="F:DNA binding"/>
    <property type="evidence" value="ECO:0007669"/>
    <property type="project" value="InterPro"/>
</dbReference>
<name>A0A852Z7L9_9ACTN</name>
<evidence type="ECO:0000259" key="2">
    <source>
        <dbReference type="PROSITE" id="PS51898"/>
    </source>
</evidence>
<dbReference type="SUPFAM" id="SSF56349">
    <property type="entry name" value="DNA breaking-rejoining enzymes"/>
    <property type="match status" value="1"/>
</dbReference>
<sequence>MPLPRFLVEELASRVNGRSSEALLFTAPQGGVLRVRNFRRAVFDAAVRDVGPEGFHPHELRHTAASSAIASGADVKLVQQMLGHETATMTLDLYGHLFPDRLNEIADRMDEAACAPNVPHEESS</sequence>
<keyword evidence="4" id="KW-1185">Reference proteome</keyword>
<dbReference type="Gene3D" id="1.10.443.10">
    <property type="entry name" value="Intergrase catalytic core"/>
    <property type="match status" value="1"/>
</dbReference>
<keyword evidence="1" id="KW-0233">DNA recombination</keyword>
<dbReference type="InterPro" id="IPR013762">
    <property type="entry name" value="Integrase-like_cat_sf"/>
</dbReference>
<evidence type="ECO:0000256" key="1">
    <source>
        <dbReference type="ARBA" id="ARBA00023172"/>
    </source>
</evidence>
<comment type="caution">
    <text evidence="3">The sequence shown here is derived from an EMBL/GenBank/DDBJ whole genome shotgun (WGS) entry which is preliminary data.</text>
</comment>
<proteinExistence type="predicted"/>
<evidence type="ECO:0000313" key="3">
    <source>
        <dbReference type="EMBL" id="NYH79556.1"/>
    </source>
</evidence>
<dbReference type="AlphaFoldDB" id="A0A852Z7L9"/>
<dbReference type="InterPro" id="IPR011010">
    <property type="entry name" value="DNA_brk_join_enz"/>
</dbReference>
<dbReference type="Pfam" id="PF00589">
    <property type="entry name" value="Phage_integrase"/>
    <property type="match status" value="1"/>
</dbReference>